<evidence type="ECO:0000313" key="2">
    <source>
        <dbReference type="Proteomes" id="UP000231538"/>
    </source>
</evidence>
<gene>
    <name evidence="1" type="ORF">COX89_00545</name>
</gene>
<dbReference type="AlphaFoldDB" id="A0A2M7V0A8"/>
<sequence length="194" mass="23188">MEKEEADKLMKIKGKTKGSELLTLKKYIEAKYGREGVKKLEKKMTELGYPLYFDEIKPAHWYSEALTVLAIIVAKEIFNWKDLFEFGYNSPVFSFGVRVFIKFLPLPLFLKEVPKIWRKFVDVGTLETSQFNEKEKYIIIRFKDYKFHSEMCRYYEGFFLRIAEYVIKSGKITIEETKCIYKGDSFHEFIVKWE</sequence>
<accession>A0A2M7V0A8</accession>
<dbReference type="SUPFAM" id="SSF111126">
    <property type="entry name" value="Ligand-binding domain in the NO signalling and Golgi transport"/>
    <property type="match status" value="1"/>
</dbReference>
<comment type="caution">
    <text evidence="1">The sequence shown here is derived from an EMBL/GenBank/DDBJ whole genome shotgun (WGS) entry which is preliminary data.</text>
</comment>
<reference evidence="2" key="1">
    <citation type="submission" date="2017-09" db="EMBL/GenBank/DDBJ databases">
        <title>Depth-based differentiation of microbial function through sediment-hosted aquifers and enrichment of novel symbionts in the deep terrestrial subsurface.</title>
        <authorList>
            <person name="Probst A.J."/>
            <person name="Ladd B."/>
            <person name="Jarett J.K."/>
            <person name="Geller-Mcgrath D.E."/>
            <person name="Sieber C.M.K."/>
            <person name="Emerson J.B."/>
            <person name="Anantharaman K."/>
            <person name="Thomas B.C."/>
            <person name="Malmstrom R."/>
            <person name="Stieglmeier M."/>
            <person name="Klingl A."/>
            <person name="Woyke T."/>
            <person name="Ryan C.M."/>
            <person name="Banfield J.F."/>
        </authorList>
    </citation>
    <scope>NUCLEOTIDE SEQUENCE [LARGE SCALE GENOMIC DNA]</scope>
</reference>
<dbReference type="Proteomes" id="UP000231538">
    <property type="component" value="Unassembled WGS sequence"/>
</dbReference>
<evidence type="ECO:0000313" key="1">
    <source>
        <dbReference type="EMBL" id="PIZ89628.1"/>
    </source>
</evidence>
<dbReference type="Gene3D" id="3.30.1380.20">
    <property type="entry name" value="Trafficking protein particle complex subunit 3"/>
    <property type="match status" value="1"/>
</dbReference>
<dbReference type="InterPro" id="IPR024096">
    <property type="entry name" value="NO_sig/Golgi_transp_ligand-bd"/>
</dbReference>
<organism evidence="1 2">
    <name type="scientific">Candidatus Nealsonbacteria bacterium CG_4_10_14_0_2_um_filter_37_10</name>
    <dbReference type="NCBI Taxonomy" id="1974679"/>
    <lineage>
        <taxon>Bacteria</taxon>
        <taxon>Candidatus Nealsoniibacteriota</taxon>
    </lineage>
</organism>
<proteinExistence type="predicted"/>
<evidence type="ECO:0008006" key="3">
    <source>
        <dbReference type="Google" id="ProtNLM"/>
    </source>
</evidence>
<protein>
    <recommendedName>
        <fullName evidence="3">4-vinyl reductase 4VR domain-containing protein</fullName>
    </recommendedName>
</protein>
<name>A0A2M7V0A8_9BACT</name>
<dbReference type="EMBL" id="PFPC01000018">
    <property type="protein sequence ID" value="PIZ89628.1"/>
    <property type="molecule type" value="Genomic_DNA"/>
</dbReference>